<dbReference type="InterPro" id="IPR002347">
    <property type="entry name" value="SDR_fam"/>
</dbReference>
<reference evidence="4" key="1">
    <citation type="submission" date="2017-09" db="EMBL/GenBank/DDBJ databases">
        <authorList>
            <person name="Varghese N."/>
            <person name="Submissions S."/>
        </authorList>
    </citation>
    <scope>NUCLEOTIDE SEQUENCE [LARGE SCALE GENOMIC DNA]</scope>
    <source>
        <strain evidence="4">USBA 140</strain>
    </source>
</reference>
<dbReference type="GO" id="GO:0030497">
    <property type="term" value="P:fatty acid elongation"/>
    <property type="evidence" value="ECO:0007669"/>
    <property type="project" value="TreeGrafter"/>
</dbReference>
<dbReference type="PRINTS" id="PR00081">
    <property type="entry name" value="GDHRDH"/>
</dbReference>
<dbReference type="InterPro" id="IPR036291">
    <property type="entry name" value="NAD(P)-bd_dom_sf"/>
</dbReference>
<dbReference type="Proteomes" id="UP000219621">
    <property type="component" value="Unassembled WGS sequence"/>
</dbReference>
<accession>A0A286GZG3</accession>
<sequence length="251" mass="25421">MAATAFDLTGQVALVTGAGGGLGAAAAGALAEAGATVLLVGRTAAPLEALAARLPAAVALPLDITDEAACDAAFAHIEAEYGGLDILVNNAGARDRRPFADFETDAARRLLETNLLAPFHLSRRAARQMAAKGRGRIVNITSIAGPISRAGDPAYTMAKAGLEGLTRALAAELGGQGVTVNAVAPGFFATDANAAMVADPGIADWLARRTSLGRWGRPEEIGGAVVFLASDAASYVTGHVLFVDGGYVAHF</sequence>
<keyword evidence="4" id="KW-1185">Reference proteome</keyword>
<organism evidence="3 4">
    <name type="scientific">Caenispirillum bisanense</name>
    <dbReference type="NCBI Taxonomy" id="414052"/>
    <lineage>
        <taxon>Bacteria</taxon>
        <taxon>Pseudomonadati</taxon>
        <taxon>Pseudomonadota</taxon>
        <taxon>Alphaproteobacteria</taxon>
        <taxon>Rhodospirillales</taxon>
        <taxon>Novispirillaceae</taxon>
        <taxon>Caenispirillum</taxon>
    </lineage>
</organism>
<dbReference type="PANTHER" id="PTHR42760">
    <property type="entry name" value="SHORT-CHAIN DEHYDROGENASES/REDUCTASES FAMILY MEMBER"/>
    <property type="match status" value="1"/>
</dbReference>
<dbReference type="InterPro" id="IPR020904">
    <property type="entry name" value="Sc_DH/Rdtase_CS"/>
</dbReference>
<evidence type="ECO:0000259" key="2">
    <source>
        <dbReference type="SMART" id="SM00822"/>
    </source>
</evidence>
<dbReference type="RefSeq" id="WP_097281418.1">
    <property type="nucleotide sequence ID" value="NZ_OCNJ01000015.1"/>
</dbReference>
<comment type="similarity">
    <text evidence="1">Belongs to the short-chain dehydrogenases/reductases (SDR) family.</text>
</comment>
<dbReference type="FunFam" id="3.40.50.720:FF:000084">
    <property type="entry name" value="Short-chain dehydrogenase reductase"/>
    <property type="match status" value="1"/>
</dbReference>
<evidence type="ECO:0000313" key="4">
    <source>
        <dbReference type="Proteomes" id="UP000219621"/>
    </source>
</evidence>
<feature type="domain" description="Ketoreductase" evidence="2">
    <location>
        <begin position="11"/>
        <end position="186"/>
    </location>
</feature>
<dbReference type="AlphaFoldDB" id="A0A286GZG3"/>
<dbReference type="SMART" id="SM00822">
    <property type="entry name" value="PKS_KR"/>
    <property type="match status" value="1"/>
</dbReference>
<gene>
    <name evidence="3" type="ORF">SAMN05421508_1155</name>
</gene>
<dbReference type="Pfam" id="PF13561">
    <property type="entry name" value="adh_short_C2"/>
    <property type="match status" value="1"/>
</dbReference>
<dbReference type="PANTHER" id="PTHR42760:SF135">
    <property type="entry name" value="BLL7886 PROTEIN"/>
    <property type="match status" value="1"/>
</dbReference>
<evidence type="ECO:0000256" key="1">
    <source>
        <dbReference type="ARBA" id="ARBA00006484"/>
    </source>
</evidence>
<dbReference type="SUPFAM" id="SSF51735">
    <property type="entry name" value="NAD(P)-binding Rossmann-fold domains"/>
    <property type="match status" value="1"/>
</dbReference>
<evidence type="ECO:0000313" key="3">
    <source>
        <dbReference type="EMBL" id="SOE00913.1"/>
    </source>
</evidence>
<proteinExistence type="inferred from homology"/>
<dbReference type="PRINTS" id="PR00080">
    <property type="entry name" value="SDRFAMILY"/>
</dbReference>
<dbReference type="GO" id="GO:0016616">
    <property type="term" value="F:oxidoreductase activity, acting on the CH-OH group of donors, NAD or NADP as acceptor"/>
    <property type="evidence" value="ECO:0007669"/>
    <property type="project" value="UniProtKB-ARBA"/>
</dbReference>
<dbReference type="NCBIfam" id="NF004778">
    <property type="entry name" value="PRK06124.1"/>
    <property type="match status" value="1"/>
</dbReference>
<dbReference type="Gene3D" id="3.40.50.720">
    <property type="entry name" value="NAD(P)-binding Rossmann-like Domain"/>
    <property type="match status" value="1"/>
</dbReference>
<name>A0A286GZG3_9PROT</name>
<dbReference type="InterPro" id="IPR057326">
    <property type="entry name" value="KR_dom"/>
</dbReference>
<dbReference type="PROSITE" id="PS00061">
    <property type="entry name" value="ADH_SHORT"/>
    <property type="match status" value="1"/>
</dbReference>
<protein>
    <submittedName>
        <fullName evidence="3">Gluconate 5-dehydrogenase</fullName>
    </submittedName>
</protein>
<dbReference type="EMBL" id="OCNJ01000015">
    <property type="protein sequence ID" value="SOE00913.1"/>
    <property type="molecule type" value="Genomic_DNA"/>
</dbReference>
<dbReference type="OrthoDB" id="286404at2"/>